<dbReference type="RefSeq" id="WP_280619008.1">
    <property type="nucleotide sequence ID" value="NZ_JAROYP010000028.1"/>
</dbReference>
<dbReference type="InterPro" id="IPR011990">
    <property type="entry name" value="TPR-like_helical_dom_sf"/>
</dbReference>
<evidence type="ECO:0000313" key="2">
    <source>
        <dbReference type="Proteomes" id="UP001159179"/>
    </source>
</evidence>
<comment type="caution">
    <text evidence="1">The sequence shown here is derived from an EMBL/GenBank/DDBJ whole genome shotgun (WGS) entry which is preliminary data.</text>
</comment>
<name>A0AAW6T5N6_9BACI</name>
<dbReference type="EMBL" id="JAROYP010000028">
    <property type="protein sequence ID" value="MDH5164332.1"/>
    <property type="molecule type" value="Genomic_DNA"/>
</dbReference>
<evidence type="ECO:0000313" key="1">
    <source>
        <dbReference type="EMBL" id="MDH5164332.1"/>
    </source>
</evidence>
<sequence length="329" mass="38833">MEDYIDLFEETLMMEDNDLARIPILERVIREADSHNDIETGIEARFELIETCNYSGYPKKVLQAFSWLMQKYEEDESSVDEQQLFWCYKWIAEHVVDFPEISKTQIDALLTDMKEKFKARNYSLKPYYRERLYSAMKMGDLETAKQFFDKWKETPADWMSDCRACEVNAEVEYHLFVGDLEKAYQVAQPLLMQSLTCAEVPHVTFSYMALALHTMDKNDAAEKCYKKGYKMVKENGEFAEEIGNYILYLLKTNRNDEAATIFNKNFEYIQKVDTTIGKILFLQSAYPIFLAQNNVEWLKQTENYTKQLDSRNGTDFYKNRLDEIKLLTI</sequence>
<dbReference type="SUPFAM" id="SSF48452">
    <property type="entry name" value="TPR-like"/>
    <property type="match status" value="1"/>
</dbReference>
<evidence type="ECO:0008006" key="3">
    <source>
        <dbReference type="Google" id="ProtNLM"/>
    </source>
</evidence>
<organism evidence="1 2">
    <name type="scientific">Heyndrickxia oleronia</name>
    <dbReference type="NCBI Taxonomy" id="38875"/>
    <lineage>
        <taxon>Bacteria</taxon>
        <taxon>Bacillati</taxon>
        <taxon>Bacillota</taxon>
        <taxon>Bacilli</taxon>
        <taxon>Bacillales</taxon>
        <taxon>Bacillaceae</taxon>
        <taxon>Heyndrickxia</taxon>
    </lineage>
</organism>
<dbReference type="Proteomes" id="UP001159179">
    <property type="component" value="Unassembled WGS sequence"/>
</dbReference>
<proteinExistence type="predicted"/>
<accession>A0AAW6T5N6</accession>
<dbReference type="Gene3D" id="1.25.40.10">
    <property type="entry name" value="Tetratricopeptide repeat domain"/>
    <property type="match status" value="1"/>
</dbReference>
<gene>
    <name evidence="1" type="ORF">P5X88_25700</name>
</gene>
<protein>
    <recommendedName>
        <fullName evidence="3">Tetratricopeptide repeat protein</fullName>
    </recommendedName>
</protein>
<dbReference type="AlphaFoldDB" id="A0AAW6T5N6"/>
<reference evidence="1" key="1">
    <citation type="submission" date="2023-03" db="EMBL/GenBank/DDBJ databases">
        <title>Bacterial isolates from washroom surfaces on a university campus.</title>
        <authorList>
            <person name="Holman D.B."/>
            <person name="Gzyl K.E."/>
            <person name="Taheri A.E."/>
        </authorList>
    </citation>
    <scope>NUCLEOTIDE SEQUENCE</scope>
    <source>
        <strain evidence="1">RD03</strain>
    </source>
</reference>